<feature type="transmembrane region" description="Helical" evidence="10">
    <location>
        <begin position="42"/>
        <end position="65"/>
    </location>
</feature>
<keyword evidence="3" id="KW-0597">Phosphoprotein</keyword>
<evidence type="ECO:0000256" key="10">
    <source>
        <dbReference type="SAM" id="Phobius"/>
    </source>
</evidence>
<keyword evidence="8" id="KW-0902">Two-component regulatory system</keyword>
<dbReference type="Pfam" id="PF07730">
    <property type="entry name" value="HisKA_3"/>
    <property type="match status" value="1"/>
</dbReference>
<dbReference type="InterPro" id="IPR050482">
    <property type="entry name" value="Sensor_HK_TwoCompSys"/>
</dbReference>
<evidence type="ECO:0000256" key="6">
    <source>
        <dbReference type="ARBA" id="ARBA00022777"/>
    </source>
</evidence>
<evidence type="ECO:0000313" key="13">
    <source>
        <dbReference type="Proteomes" id="UP000317982"/>
    </source>
</evidence>
<dbReference type="CDD" id="cd16917">
    <property type="entry name" value="HATPase_UhpB-NarQ-NarX-like"/>
    <property type="match status" value="1"/>
</dbReference>
<evidence type="ECO:0000256" key="8">
    <source>
        <dbReference type="ARBA" id="ARBA00023012"/>
    </source>
</evidence>
<name>A0A545AMG5_9ACTN</name>
<dbReference type="InterPro" id="IPR003594">
    <property type="entry name" value="HATPase_dom"/>
</dbReference>
<comment type="catalytic activity">
    <reaction evidence="1">
        <text>ATP + protein L-histidine = ADP + protein N-phospho-L-histidine.</text>
        <dbReference type="EC" id="2.7.13.3"/>
    </reaction>
</comment>
<dbReference type="GO" id="GO:0005524">
    <property type="term" value="F:ATP binding"/>
    <property type="evidence" value="ECO:0007669"/>
    <property type="project" value="UniProtKB-KW"/>
</dbReference>
<dbReference type="InterPro" id="IPR011712">
    <property type="entry name" value="Sig_transdc_His_kin_sub3_dim/P"/>
</dbReference>
<evidence type="ECO:0000256" key="4">
    <source>
        <dbReference type="ARBA" id="ARBA00022679"/>
    </source>
</evidence>
<proteinExistence type="predicted"/>
<evidence type="ECO:0000256" key="3">
    <source>
        <dbReference type="ARBA" id="ARBA00022553"/>
    </source>
</evidence>
<feature type="region of interest" description="Disordered" evidence="9">
    <location>
        <begin position="363"/>
        <end position="382"/>
    </location>
</feature>
<protein>
    <recommendedName>
        <fullName evidence="2">histidine kinase</fullName>
        <ecNumber evidence="2">2.7.13.3</ecNumber>
    </recommendedName>
</protein>
<evidence type="ECO:0000256" key="1">
    <source>
        <dbReference type="ARBA" id="ARBA00000085"/>
    </source>
</evidence>
<keyword evidence="10" id="KW-0812">Transmembrane</keyword>
<keyword evidence="4" id="KW-0808">Transferase</keyword>
<dbReference type="SUPFAM" id="SSF55874">
    <property type="entry name" value="ATPase domain of HSP90 chaperone/DNA topoisomerase II/histidine kinase"/>
    <property type="match status" value="1"/>
</dbReference>
<keyword evidence="13" id="KW-1185">Reference proteome</keyword>
<dbReference type="Pfam" id="PF02518">
    <property type="entry name" value="HATPase_c"/>
    <property type="match status" value="1"/>
</dbReference>
<gene>
    <name evidence="12" type="ORF">FL583_24885</name>
</gene>
<evidence type="ECO:0000313" key="12">
    <source>
        <dbReference type="EMBL" id="TQS42534.1"/>
    </source>
</evidence>
<evidence type="ECO:0000256" key="5">
    <source>
        <dbReference type="ARBA" id="ARBA00022741"/>
    </source>
</evidence>
<dbReference type="PANTHER" id="PTHR24421">
    <property type="entry name" value="NITRATE/NITRITE SENSOR PROTEIN NARX-RELATED"/>
    <property type="match status" value="1"/>
</dbReference>
<dbReference type="PANTHER" id="PTHR24421:SF10">
    <property type="entry name" value="NITRATE_NITRITE SENSOR PROTEIN NARQ"/>
    <property type="match status" value="1"/>
</dbReference>
<evidence type="ECO:0000256" key="7">
    <source>
        <dbReference type="ARBA" id="ARBA00022840"/>
    </source>
</evidence>
<dbReference type="EMBL" id="VIRS01000018">
    <property type="protein sequence ID" value="TQS42534.1"/>
    <property type="molecule type" value="Genomic_DNA"/>
</dbReference>
<dbReference type="GO" id="GO:0046983">
    <property type="term" value="F:protein dimerization activity"/>
    <property type="evidence" value="ECO:0007669"/>
    <property type="project" value="InterPro"/>
</dbReference>
<dbReference type="Gene3D" id="1.20.5.1930">
    <property type="match status" value="1"/>
</dbReference>
<organism evidence="12 13">
    <name type="scientific">Cryptosporangium phraense</name>
    <dbReference type="NCBI Taxonomy" id="2593070"/>
    <lineage>
        <taxon>Bacteria</taxon>
        <taxon>Bacillati</taxon>
        <taxon>Actinomycetota</taxon>
        <taxon>Actinomycetes</taxon>
        <taxon>Cryptosporangiales</taxon>
        <taxon>Cryptosporangiaceae</taxon>
        <taxon>Cryptosporangium</taxon>
    </lineage>
</organism>
<dbReference type="GO" id="GO:0000155">
    <property type="term" value="F:phosphorelay sensor kinase activity"/>
    <property type="evidence" value="ECO:0007669"/>
    <property type="project" value="InterPro"/>
</dbReference>
<keyword evidence="7" id="KW-0067">ATP-binding</keyword>
<feature type="transmembrane region" description="Helical" evidence="10">
    <location>
        <begin position="145"/>
        <end position="166"/>
    </location>
</feature>
<dbReference type="Proteomes" id="UP000317982">
    <property type="component" value="Unassembled WGS sequence"/>
</dbReference>
<sequence>MSYHGMTCCGWMPARLGPGYGRRVTTISSVRRLVRSPRLDVAVLHAADVVAAVVFVGIYVLFVGIAGGPASDTQQHYAGPAGAGWVIAVAVGAPIAVRRRWPFEAWAVSCAGLTVATSVHLTLEPWIPVAIILFSVALKASWPRALVAIGVTLAACAGSLTVAAVTDPNGRVADTIGLVAYVSLISGGSWVAGAIVRERRAAAEERRQRDAERALADERLQIARELHDVVAHSMSLIAVQAGVANHVVEEQPEAARDAMRVIENTSRSALTDIRRMLGVLRTPEAELAPAPGLDAIPALVERARASGVRVAFDGAGAGRYSEALQLVVYRVVQEALTNAVKHAAPTACRLRLEAADGVLRIEVEDDGPPSAHPDPPEGGHGLIGLRERVALYGGTLVAGPRPEGGFRLVATLPTDGSG</sequence>
<dbReference type="AlphaFoldDB" id="A0A545AMG5"/>
<feature type="transmembrane region" description="Helical" evidence="10">
    <location>
        <begin position="77"/>
        <end position="97"/>
    </location>
</feature>
<feature type="transmembrane region" description="Helical" evidence="10">
    <location>
        <begin position="178"/>
        <end position="196"/>
    </location>
</feature>
<keyword evidence="5" id="KW-0547">Nucleotide-binding</keyword>
<reference evidence="12 13" key="1">
    <citation type="submission" date="2019-07" db="EMBL/GenBank/DDBJ databases">
        <title>Cryptosporangium phraense sp. nov., isolated from plant litter.</title>
        <authorList>
            <person name="Suriyachadkun C."/>
        </authorList>
    </citation>
    <scope>NUCLEOTIDE SEQUENCE [LARGE SCALE GENOMIC DNA]</scope>
    <source>
        <strain evidence="12 13">A-T 5661</strain>
    </source>
</reference>
<keyword evidence="10" id="KW-1133">Transmembrane helix</keyword>
<dbReference type="GO" id="GO:0016020">
    <property type="term" value="C:membrane"/>
    <property type="evidence" value="ECO:0007669"/>
    <property type="project" value="InterPro"/>
</dbReference>
<dbReference type="SMART" id="SM00387">
    <property type="entry name" value="HATPase_c"/>
    <property type="match status" value="1"/>
</dbReference>
<dbReference type="Pfam" id="PF23539">
    <property type="entry name" value="DUF7134"/>
    <property type="match status" value="1"/>
</dbReference>
<feature type="domain" description="Histidine kinase/HSP90-like ATPase" evidence="11">
    <location>
        <begin position="323"/>
        <end position="416"/>
    </location>
</feature>
<keyword evidence="10" id="KW-0472">Membrane</keyword>
<accession>A0A545AMG5</accession>
<evidence type="ECO:0000256" key="2">
    <source>
        <dbReference type="ARBA" id="ARBA00012438"/>
    </source>
</evidence>
<dbReference type="InterPro" id="IPR055558">
    <property type="entry name" value="DUF7134"/>
</dbReference>
<dbReference type="Gene3D" id="3.30.565.10">
    <property type="entry name" value="Histidine kinase-like ATPase, C-terminal domain"/>
    <property type="match status" value="1"/>
</dbReference>
<comment type="caution">
    <text evidence="12">The sequence shown here is derived from an EMBL/GenBank/DDBJ whole genome shotgun (WGS) entry which is preliminary data.</text>
</comment>
<keyword evidence="6 12" id="KW-0418">Kinase</keyword>
<evidence type="ECO:0000256" key="9">
    <source>
        <dbReference type="SAM" id="MobiDB-lite"/>
    </source>
</evidence>
<evidence type="ECO:0000259" key="11">
    <source>
        <dbReference type="SMART" id="SM00387"/>
    </source>
</evidence>
<dbReference type="EC" id="2.7.13.3" evidence="2"/>
<dbReference type="InParanoid" id="A0A545AMG5"/>
<dbReference type="InterPro" id="IPR036890">
    <property type="entry name" value="HATPase_C_sf"/>
</dbReference>